<dbReference type="PANTHER" id="PTHR43610:SF1">
    <property type="entry name" value="N-ACETYLTRANSFERASE DOMAIN-CONTAINING PROTEIN"/>
    <property type="match status" value="1"/>
</dbReference>
<dbReference type="SUPFAM" id="SSF55729">
    <property type="entry name" value="Acyl-CoA N-acyltransferases (Nat)"/>
    <property type="match status" value="1"/>
</dbReference>
<dbReference type="GO" id="GO:0016747">
    <property type="term" value="F:acyltransferase activity, transferring groups other than amino-acyl groups"/>
    <property type="evidence" value="ECO:0007669"/>
    <property type="project" value="InterPro"/>
</dbReference>
<dbReference type="EMBL" id="QJVC01000008">
    <property type="protein sequence ID" value="PYI38493.1"/>
    <property type="molecule type" value="Genomic_DNA"/>
</dbReference>
<dbReference type="Pfam" id="PF13302">
    <property type="entry name" value="Acetyltransf_3"/>
    <property type="match status" value="1"/>
</dbReference>
<dbReference type="AlphaFoldDB" id="A0A2V5IW96"/>
<keyword evidence="3" id="KW-1185">Reference proteome</keyword>
<comment type="caution">
    <text evidence="2">The sequence shown here is derived from an EMBL/GenBank/DDBJ whole genome shotgun (WGS) entry which is preliminary data.</text>
</comment>
<dbReference type="PROSITE" id="PS51186">
    <property type="entry name" value="GNAT"/>
    <property type="match status" value="1"/>
</dbReference>
<sequence>MNFSDAIALENPFVRLEPLCQAHHDDLVAAVKINDLWRTWYTHIPGPDTMAADIIRRRALQAEGRMVAWAVIDPASSRAVGMTSYLNLDPGNRRVEIGSTWLSSTAQGTGINAAAKLLLLQRAFEELDCLAVEFRAHWHNLQSRRAIERLGAKQDGVLRHHTIFENGTVRDTVVFSIIDGEWPTVKFGLLERLGIHEQQS</sequence>
<evidence type="ECO:0000313" key="2">
    <source>
        <dbReference type="EMBL" id="PYI38493.1"/>
    </source>
</evidence>
<dbReference type="InterPro" id="IPR000182">
    <property type="entry name" value="GNAT_dom"/>
</dbReference>
<reference evidence="2 3" key="1">
    <citation type="submission" date="2018-05" db="EMBL/GenBank/DDBJ databases">
        <title>Genetic diversity of glacier-inhabiting Cryobacterium bacteria in China and description of Cryobacterium mengkeensis sp. nov. and Arthrobacter glacialis sp. nov.</title>
        <authorList>
            <person name="Liu Q."/>
            <person name="Xin Y.-H."/>
        </authorList>
    </citation>
    <scope>NUCLEOTIDE SEQUENCE [LARGE SCALE GENOMIC DNA]</scope>
    <source>
        <strain evidence="2 3">B7</strain>
    </source>
</reference>
<dbReference type="PANTHER" id="PTHR43610">
    <property type="entry name" value="BLL6696 PROTEIN"/>
    <property type="match status" value="1"/>
</dbReference>
<name>A0A2V5IW96_9MICC</name>
<dbReference type="RefSeq" id="WP_110485240.1">
    <property type="nucleotide sequence ID" value="NZ_QJVC01000008.1"/>
</dbReference>
<feature type="domain" description="N-acetyltransferase" evidence="1">
    <location>
        <begin position="17"/>
        <end position="170"/>
    </location>
</feature>
<gene>
    <name evidence="2" type="ORF">CVS30_10240</name>
</gene>
<dbReference type="Proteomes" id="UP000247980">
    <property type="component" value="Unassembled WGS sequence"/>
</dbReference>
<dbReference type="InterPro" id="IPR016181">
    <property type="entry name" value="Acyl_CoA_acyltransferase"/>
</dbReference>
<dbReference type="Gene3D" id="3.40.630.30">
    <property type="match status" value="1"/>
</dbReference>
<evidence type="ECO:0000259" key="1">
    <source>
        <dbReference type="PROSITE" id="PS51186"/>
    </source>
</evidence>
<keyword evidence="2" id="KW-0808">Transferase</keyword>
<organism evidence="2 3">
    <name type="scientific">Arthrobacter psychrolactophilus</name>
    <dbReference type="NCBI Taxonomy" id="92442"/>
    <lineage>
        <taxon>Bacteria</taxon>
        <taxon>Bacillati</taxon>
        <taxon>Actinomycetota</taxon>
        <taxon>Actinomycetes</taxon>
        <taxon>Micrococcales</taxon>
        <taxon>Micrococcaceae</taxon>
        <taxon>Arthrobacter</taxon>
    </lineage>
</organism>
<proteinExistence type="predicted"/>
<protein>
    <submittedName>
        <fullName evidence="2">N-acetyltransferase</fullName>
    </submittedName>
</protein>
<evidence type="ECO:0000313" key="3">
    <source>
        <dbReference type="Proteomes" id="UP000247980"/>
    </source>
</evidence>
<accession>A0A2V5IW96</accession>
<dbReference type="OrthoDB" id="9795199at2"/>